<dbReference type="PROSITE" id="PS00101">
    <property type="entry name" value="HEXAPEP_TRANSFERASES"/>
    <property type="match status" value="1"/>
</dbReference>
<evidence type="ECO:0000313" key="3">
    <source>
        <dbReference type="EMBL" id="MEJ1087387.1"/>
    </source>
</evidence>
<dbReference type="CDD" id="cd03360">
    <property type="entry name" value="LbH_AT_putative"/>
    <property type="match status" value="1"/>
</dbReference>
<accession>A0ABU8LAM1</accession>
<keyword evidence="1" id="KW-0808">Transferase</keyword>
<dbReference type="InterPro" id="IPR020019">
    <property type="entry name" value="AcTrfase_PglD-like"/>
</dbReference>
<dbReference type="Gene3D" id="2.160.10.10">
    <property type="entry name" value="Hexapeptide repeat proteins"/>
    <property type="match status" value="1"/>
</dbReference>
<evidence type="ECO:0000256" key="2">
    <source>
        <dbReference type="ARBA" id="ARBA00022737"/>
    </source>
</evidence>
<evidence type="ECO:0000256" key="1">
    <source>
        <dbReference type="ARBA" id="ARBA00022679"/>
    </source>
</evidence>
<proteinExistence type="predicted"/>
<sequence>MTELILLGGGGHARSVLAALRAQGQSVRGYLAPDRGDLGADCPYLGDDDVLATMDAAEVLFVNGLGSAASTAARRALYERAVVRGFRAAGVVHPRAFVDPAARLGAGVQVLAGAFVNAGAVVAENVLINSGAIVEHDVTVSAHAHISPGAVIAGGAHIGEGAHVGLGARVIQGIIIGSGSVIGAGAVVIDDIPAGSVVVGVPATAIGVQGKGPA</sequence>
<organism evidence="3 4">
    <name type="scientific">Microbacterium bandirmense</name>
    <dbReference type="NCBI Taxonomy" id="3122050"/>
    <lineage>
        <taxon>Bacteria</taxon>
        <taxon>Bacillati</taxon>
        <taxon>Actinomycetota</taxon>
        <taxon>Actinomycetes</taxon>
        <taxon>Micrococcales</taxon>
        <taxon>Microbacteriaceae</taxon>
        <taxon>Microbacterium</taxon>
    </lineage>
</organism>
<dbReference type="InterPro" id="IPR018357">
    <property type="entry name" value="Hexapep_transf_CS"/>
</dbReference>
<dbReference type="RefSeq" id="WP_337331055.1">
    <property type="nucleotide sequence ID" value="NZ_JBBDGM010000002.1"/>
</dbReference>
<protein>
    <submittedName>
        <fullName evidence="3">Acetyltransferase</fullName>
    </submittedName>
</protein>
<reference evidence="3 4" key="1">
    <citation type="submission" date="2024-02" db="EMBL/GenBank/DDBJ databases">
        <authorList>
            <person name="Saticioglu I.B."/>
        </authorList>
    </citation>
    <scope>NUCLEOTIDE SEQUENCE [LARGE SCALE GENOMIC DNA]</scope>
    <source>
        <strain evidence="3 4">Mu-80</strain>
    </source>
</reference>
<keyword evidence="2" id="KW-0677">Repeat</keyword>
<dbReference type="Proteomes" id="UP001371224">
    <property type="component" value="Unassembled WGS sequence"/>
</dbReference>
<dbReference type="PANTHER" id="PTHR43300:SF7">
    <property type="entry name" value="UDP-N-ACETYLBACILLOSAMINE N-ACETYLTRANSFERASE"/>
    <property type="match status" value="1"/>
</dbReference>
<dbReference type="InterPro" id="IPR050179">
    <property type="entry name" value="Trans_hexapeptide_repeat"/>
</dbReference>
<name>A0ABU8LAM1_9MICO</name>
<keyword evidence="4" id="KW-1185">Reference proteome</keyword>
<dbReference type="SUPFAM" id="SSF51161">
    <property type="entry name" value="Trimeric LpxA-like enzymes"/>
    <property type="match status" value="1"/>
</dbReference>
<evidence type="ECO:0000313" key="4">
    <source>
        <dbReference type="Proteomes" id="UP001371224"/>
    </source>
</evidence>
<dbReference type="EMBL" id="JBBDGM010000002">
    <property type="protein sequence ID" value="MEJ1087387.1"/>
    <property type="molecule type" value="Genomic_DNA"/>
</dbReference>
<dbReference type="Gene3D" id="3.40.50.20">
    <property type="match status" value="1"/>
</dbReference>
<dbReference type="NCBIfam" id="TIGR03570">
    <property type="entry name" value="NeuD_NnaD"/>
    <property type="match status" value="1"/>
</dbReference>
<comment type="caution">
    <text evidence="3">The sequence shown here is derived from an EMBL/GenBank/DDBJ whole genome shotgun (WGS) entry which is preliminary data.</text>
</comment>
<gene>
    <name evidence="3" type="ORF">WDU99_03545</name>
</gene>
<dbReference type="InterPro" id="IPR011004">
    <property type="entry name" value="Trimer_LpxA-like_sf"/>
</dbReference>
<dbReference type="PANTHER" id="PTHR43300">
    <property type="entry name" value="ACETYLTRANSFERASE"/>
    <property type="match status" value="1"/>
</dbReference>